<dbReference type="InterPro" id="IPR052436">
    <property type="entry name" value="LTO1_adapter"/>
</dbReference>
<accession>A0A0D2MQM5</accession>
<organism evidence="2 3">
    <name type="scientific">Monoraphidium neglectum</name>
    <dbReference type="NCBI Taxonomy" id="145388"/>
    <lineage>
        <taxon>Eukaryota</taxon>
        <taxon>Viridiplantae</taxon>
        <taxon>Chlorophyta</taxon>
        <taxon>core chlorophytes</taxon>
        <taxon>Chlorophyceae</taxon>
        <taxon>CS clade</taxon>
        <taxon>Sphaeropleales</taxon>
        <taxon>Selenastraceae</taxon>
        <taxon>Monoraphidium</taxon>
    </lineage>
</organism>
<reference evidence="2 3" key="1">
    <citation type="journal article" date="2013" name="BMC Genomics">
        <title>Reconstruction of the lipid metabolism for the microalga Monoraphidium neglectum from its genome sequence reveals characteristics suitable for biofuel production.</title>
        <authorList>
            <person name="Bogen C."/>
            <person name="Al-Dilaimi A."/>
            <person name="Albersmeier A."/>
            <person name="Wichmann J."/>
            <person name="Grundmann M."/>
            <person name="Rupp O."/>
            <person name="Lauersen K.J."/>
            <person name="Blifernez-Klassen O."/>
            <person name="Kalinowski J."/>
            <person name="Goesmann A."/>
            <person name="Mussgnug J.H."/>
            <person name="Kruse O."/>
        </authorList>
    </citation>
    <scope>NUCLEOTIDE SEQUENCE [LARGE SCALE GENOMIC DNA]</scope>
    <source>
        <strain evidence="2 3">SAG 48.87</strain>
    </source>
</reference>
<evidence type="ECO:0000313" key="2">
    <source>
        <dbReference type="EMBL" id="KIZ04950.1"/>
    </source>
</evidence>
<dbReference type="EMBL" id="KK100582">
    <property type="protein sequence ID" value="KIZ04950.1"/>
    <property type="molecule type" value="Genomic_DNA"/>
</dbReference>
<dbReference type="PANTHER" id="PTHR28532:SF1">
    <property type="entry name" value="ORAL CANCER OVEREXPRESSED 1"/>
    <property type="match status" value="1"/>
</dbReference>
<evidence type="ECO:0000256" key="1">
    <source>
        <dbReference type="SAM" id="MobiDB-lite"/>
    </source>
</evidence>
<proteinExistence type="predicted"/>
<name>A0A0D2MQM5_9CHLO</name>
<protein>
    <recommendedName>
        <fullName evidence="4">Essential protein Yae1 N-terminal domain-containing protein</fullName>
    </recommendedName>
</protein>
<dbReference type="KEGG" id="mng:MNEG_3013"/>
<dbReference type="STRING" id="145388.A0A0D2MQM5"/>
<dbReference type="Proteomes" id="UP000054498">
    <property type="component" value="Unassembled WGS sequence"/>
</dbReference>
<dbReference type="AlphaFoldDB" id="A0A0D2MQM5"/>
<dbReference type="RefSeq" id="XP_013903969.1">
    <property type="nucleotide sequence ID" value="XM_014048515.1"/>
</dbReference>
<dbReference type="PANTHER" id="PTHR28532">
    <property type="entry name" value="GEO13458P1"/>
    <property type="match status" value="1"/>
</dbReference>
<feature type="region of interest" description="Disordered" evidence="1">
    <location>
        <begin position="87"/>
        <end position="116"/>
    </location>
</feature>
<keyword evidence="3" id="KW-1185">Reference proteome</keyword>
<evidence type="ECO:0008006" key="4">
    <source>
        <dbReference type="Google" id="ProtNLM"/>
    </source>
</evidence>
<dbReference type="OrthoDB" id="48036at2759"/>
<evidence type="ECO:0000313" key="3">
    <source>
        <dbReference type="Proteomes" id="UP000054498"/>
    </source>
</evidence>
<dbReference type="GeneID" id="25735891"/>
<gene>
    <name evidence="2" type="ORF">MNEG_3013</name>
</gene>
<sequence>MQKGFEIGLEVGHYAGCVRAWRALQQGLAPGALPERAERGISSLEALVAEYPLYDPQDERLHDLLEAMRARFKAVVATLGAAAEYQTAPGQQVAPRHNVAGPPQRVEAGQLPSLSF</sequence>